<accession>A0ABZ2LH35</accession>
<dbReference type="Proteomes" id="UP001374803">
    <property type="component" value="Chromosome"/>
</dbReference>
<reference evidence="2" key="1">
    <citation type="submission" date="2021-12" db="EMBL/GenBank/DDBJ databases">
        <title>Discovery of the Pendulisporaceae a myxobacterial family with distinct sporulation behavior and unique specialized metabolism.</title>
        <authorList>
            <person name="Garcia R."/>
            <person name="Popoff A."/>
            <person name="Bader C.D."/>
            <person name="Loehr J."/>
            <person name="Walesch S."/>
            <person name="Walt C."/>
            <person name="Boldt J."/>
            <person name="Bunk B."/>
            <person name="Haeckl F.J.F.P.J."/>
            <person name="Gunesch A.P."/>
            <person name="Birkelbach J."/>
            <person name="Nuebel U."/>
            <person name="Pietschmann T."/>
            <person name="Bach T."/>
            <person name="Mueller R."/>
        </authorList>
    </citation>
    <scope>NUCLEOTIDE SEQUENCE</scope>
    <source>
        <strain evidence="2">MSr11367</strain>
    </source>
</reference>
<evidence type="ECO:0000313" key="2">
    <source>
        <dbReference type="EMBL" id="WXB10248.1"/>
    </source>
</evidence>
<gene>
    <name evidence="2" type="ORF">LVJ94_23845</name>
</gene>
<name>A0ABZ2LH35_9BACT</name>
<proteinExistence type="predicted"/>
<dbReference type="RefSeq" id="WP_394839925.1">
    <property type="nucleotide sequence ID" value="NZ_CP089929.1"/>
</dbReference>
<sequence length="245" mass="24351">MWKKAGGGLLGACLLIAVGGYGSGCNGTGNSLAPLDACAGPSTGYPGYGPSYKDAGKCTEQDLTGFNRNCIDGTTGTPAACDAFLKGVQGCWDCLFGTKQGDSTFGAYLLGFANTPGYLANQVGASQACVVAYHNVIACGIWACQTCGSNAELDACNAKVLATGGSCANEKVVYDTNCASATDQVAVTQSRNKSVNDVIGFARAFCGTPLTGDAGTDAGDASTTDAGDASTTDAGDASTDAPTNG</sequence>
<dbReference type="EMBL" id="CP089983">
    <property type="protein sequence ID" value="WXB10248.1"/>
    <property type="molecule type" value="Genomic_DNA"/>
</dbReference>
<organism evidence="2 3">
    <name type="scientific">Pendulispora rubella</name>
    <dbReference type="NCBI Taxonomy" id="2741070"/>
    <lineage>
        <taxon>Bacteria</taxon>
        <taxon>Pseudomonadati</taxon>
        <taxon>Myxococcota</taxon>
        <taxon>Myxococcia</taxon>
        <taxon>Myxococcales</taxon>
        <taxon>Sorangiineae</taxon>
        <taxon>Pendulisporaceae</taxon>
        <taxon>Pendulispora</taxon>
    </lineage>
</organism>
<evidence type="ECO:0000313" key="3">
    <source>
        <dbReference type="Proteomes" id="UP001374803"/>
    </source>
</evidence>
<evidence type="ECO:0000256" key="1">
    <source>
        <dbReference type="SAM" id="MobiDB-lite"/>
    </source>
</evidence>
<protein>
    <submittedName>
        <fullName evidence="2">Uncharacterized protein</fullName>
    </submittedName>
</protein>
<keyword evidence="3" id="KW-1185">Reference proteome</keyword>
<feature type="region of interest" description="Disordered" evidence="1">
    <location>
        <begin position="216"/>
        <end position="245"/>
    </location>
</feature>